<accession>A0ACC0U8Y1</accession>
<dbReference type="EMBL" id="JAGFNK010000106">
    <property type="protein sequence ID" value="KAI9507952.1"/>
    <property type="molecule type" value="Genomic_DNA"/>
</dbReference>
<sequence>MGTGDFPRIAKEEIEDKSKGDVISKGLVILQTCWFVTQCIARGAQGLPITELELVTVSFATLNRVMYVLWWEKPLNSYPP</sequence>
<evidence type="ECO:0000313" key="1">
    <source>
        <dbReference type="EMBL" id="KAI9507952.1"/>
    </source>
</evidence>
<keyword evidence="2" id="KW-1185">Reference proteome</keyword>
<name>A0ACC0U8Y1_9AGAM</name>
<proteinExistence type="predicted"/>
<comment type="caution">
    <text evidence="1">The sequence shown here is derived from an EMBL/GenBank/DDBJ whole genome shotgun (WGS) entry which is preliminary data.</text>
</comment>
<gene>
    <name evidence="1" type="ORF">F5148DRAFT_1014365</name>
</gene>
<evidence type="ECO:0000313" key="2">
    <source>
        <dbReference type="Proteomes" id="UP001207468"/>
    </source>
</evidence>
<reference evidence="1" key="1">
    <citation type="submission" date="2021-03" db="EMBL/GenBank/DDBJ databases">
        <title>Evolutionary priming and transition to the ectomycorrhizal habit in an iconic lineage of mushroom-forming fungi: is preadaptation a requirement?</title>
        <authorList>
            <consortium name="DOE Joint Genome Institute"/>
            <person name="Looney B.P."/>
            <person name="Miyauchi S."/>
            <person name="Morin E."/>
            <person name="Drula E."/>
            <person name="Courty P.E."/>
            <person name="Chicoki N."/>
            <person name="Fauchery L."/>
            <person name="Kohler A."/>
            <person name="Kuo A."/>
            <person name="LaButti K."/>
            <person name="Pangilinan J."/>
            <person name="Lipzen A."/>
            <person name="Riley R."/>
            <person name="Andreopoulos W."/>
            <person name="He G."/>
            <person name="Johnson J."/>
            <person name="Barry K.W."/>
            <person name="Grigoriev I.V."/>
            <person name="Nagy L."/>
            <person name="Hibbett D."/>
            <person name="Henrissat B."/>
            <person name="Matheny P.B."/>
            <person name="Labbe J."/>
            <person name="Martin A.F."/>
        </authorList>
    </citation>
    <scope>NUCLEOTIDE SEQUENCE</scope>
    <source>
        <strain evidence="1">BPL698</strain>
    </source>
</reference>
<protein>
    <submittedName>
        <fullName evidence="1">Uncharacterized protein</fullName>
    </submittedName>
</protein>
<dbReference type="Proteomes" id="UP001207468">
    <property type="component" value="Unassembled WGS sequence"/>
</dbReference>
<organism evidence="1 2">
    <name type="scientific">Russula earlei</name>
    <dbReference type="NCBI Taxonomy" id="71964"/>
    <lineage>
        <taxon>Eukaryota</taxon>
        <taxon>Fungi</taxon>
        <taxon>Dikarya</taxon>
        <taxon>Basidiomycota</taxon>
        <taxon>Agaricomycotina</taxon>
        <taxon>Agaricomycetes</taxon>
        <taxon>Russulales</taxon>
        <taxon>Russulaceae</taxon>
        <taxon>Russula</taxon>
    </lineage>
</organism>